<keyword evidence="5" id="KW-1185">Reference proteome</keyword>
<dbReference type="Pfam" id="PF12923">
    <property type="entry name" value="RRP7"/>
    <property type="match status" value="1"/>
</dbReference>
<feature type="coiled-coil region" evidence="2">
    <location>
        <begin position="222"/>
        <end position="249"/>
    </location>
</feature>
<feature type="domain" description="Ribosomal RNA-processing protein 7 C-terminal" evidence="3">
    <location>
        <begin position="143"/>
        <end position="254"/>
    </location>
</feature>
<dbReference type="GO" id="GO:0000028">
    <property type="term" value="P:ribosomal small subunit assembly"/>
    <property type="evidence" value="ECO:0007669"/>
    <property type="project" value="TreeGrafter"/>
</dbReference>
<dbReference type="GeneID" id="36402305"/>
<dbReference type="GO" id="GO:0032545">
    <property type="term" value="C:CURI complex"/>
    <property type="evidence" value="ECO:0007669"/>
    <property type="project" value="TreeGrafter"/>
</dbReference>
<dbReference type="InterPro" id="IPR035979">
    <property type="entry name" value="RBD_domain_sf"/>
</dbReference>
<dbReference type="GO" id="GO:0006364">
    <property type="term" value="P:rRNA processing"/>
    <property type="evidence" value="ECO:0007669"/>
    <property type="project" value="TreeGrafter"/>
</dbReference>
<dbReference type="RefSeq" id="XP_024585856.1">
    <property type="nucleotide sequence ID" value="XM_024720682.1"/>
</dbReference>
<dbReference type="Gene3D" id="3.30.70.330">
    <property type="match status" value="1"/>
</dbReference>
<dbReference type="PANTHER" id="PTHR13191">
    <property type="entry name" value="RIBOSOMAL RNA PROCESSING PROTEIN 7-RELATED"/>
    <property type="match status" value="1"/>
</dbReference>
<dbReference type="EMBL" id="CCYD01003055">
    <property type="protein sequence ID" value="CEG49487.1"/>
    <property type="molecule type" value="Genomic_DNA"/>
</dbReference>
<dbReference type="InterPro" id="IPR040446">
    <property type="entry name" value="RRP7"/>
</dbReference>
<dbReference type="OrthoDB" id="5390at2759"/>
<dbReference type="InterPro" id="IPR024326">
    <property type="entry name" value="RRP7_C"/>
</dbReference>
<name>A0A0P1B3Z2_PLAHL</name>
<organism evidence="4 5">
    <name type="scientific">Plasmopara halstedii</name>
    <name type="common">Downy mildew of sunflower</name>
    <dbReference type="NCBI Taxonomy" id="4781"/>
    <lineage>
        <taxon>Eukaryota</taxon>
        <taxon>Sar</taxon>
        <taxon>Stramenopiles</taxon>
        <taxon>Oomycota</taxon>
        <taxon>Peronosporomycetes</taxon>
        <taxon>Peronosporales</taxon>
        <taxon>Peronosporaceae</taxon>
        <taxon>Plasmopara</taxon>
    </lineage>
</organism>
<proteinExistence type="inferred from homology"/>
<evidence type="ECO:0000313" key="5">
    <source>
        <dbReference type="Proteomes" id="UP000054928"/>
    </source>
</evidence>
<evidence type="ECO:0000256" key="2">
    <source>
        <dbReference type="SAM" id="Coils"/>
    </source>
</evidence>
<dbReference type="PANTHER" id="PTHR13191:SF0">
    <property type="entry name" value="RIBOSOMAL RNA-PROCESSING PROTEIN 7 HOMOLOG A-RELATED"/>
    <property type="match status" value="1"/>
</dbReference>
<dbReference type="Gene3D" id="6.10.250.1770">
    <property type="match status" value="1"/>
</dbReference>
<dbReference type="GO" id="GO:0034456">
    <property type="term" value="C:UTP-C complex"/>
    <property type="evidence" value="ECO:0007669"/>
    <property type="project" value="TreeGrafter"/>
</dbReference>
<evidence type="ECO:0000259" key="3">
    <source>
        <dbReference type="Pfam" id="PF12923"/>
    </source>
</evidence>
<dbReference type="Proteomes" id="UP000054928">
    <property type="component" value="Unassembled WGS sequence"/>
</dbReference>
<dbReference type="InterPro" id="IPR012677">
    <property type="entry name" value="Nucleotide-bd_a/b_plait_sf"/>
</dbReference>
<keyword evidence="2" id="KW-0175">Coiled coil</keyword>
<dbReference type="STRING" id="4781.A0A0P1B3Z2"/>
<dbReference type="OMA" id="FASYIYV"/>
<evidence type="ECO:0000313" key="4">
    <source>
        <dbReference type="EMBL" id="CEG49487.1"/>
    </source>
</evidence>
<reference evidence="5" key="1">
    <citation type="submission" date="2014-09" db="EMBL/GenBank/DDBJ databases">
        <authorList>
            <person name="Sharma Rahul"/>
            <person name="Thines Marco"/>
        </authorList>
    </citation>
    <scope>NUCLEOTIDE SEQUENCE [LARGE SCALE GENOMIC DNA]</scope>
</reference>
<dbReference type="AlphaFoldDB" id="A0A0P1B3Z2"/>
<evidence type="ECO:0000256" key="1">
    <source>
        <dbReference type="ARBA" id="ARBA00006110"/>
    </source>
</evidence>
<accession>A0A0P1B3Z2</accession>
<protein>
    <submittedName>
        <fullName evidence="4">rRNA processing protein RRP7</fullName>
    </submittedName>
</protein>
<dbReference type="GO" id="GO:0003676">
    <property type="term" value="F:nucleic acid binding"/>
    <property type="evidence" value="ECO:0007669"/>
    <property type="project" value="InterPro"/>
</dbReference>
<comment type="similarity">
    <text evidence="1">Belongs to the RRP7 family.</text>
</comment>
<dbReference type="SUPFAM" id="SSF54928">
    <property type="entry name" value="RNA-binding domain, RBD"/>
    <property type="match status" value="1"/>
</dbReference>
<sequence>MLISGYHAIGLPLPHSSFRRFIYAKKHEAKKDKPENVNGSSESILVPGRTVYLVNLPSIASNMWLRACLEPLGTIQDIIVKSLEQLHEENDNSNDLGNRWTAHVVFKSKESVDKLLQIDVLETPVAIKTCGLQAYTSKYHQNRSGFSEIKEIADRYMASFDEMEMTDLRRREELKNQVDEDGFQVVVNTKKRGFIQSETLTARPAKKEKNKKVENFYRFQTREKKRDQLKTLRERFEEDRQIVEKMKKANKFIPE</sequence>